<dbReference type="AlphaFoldDB" id="A0A6H0S0X5"/>
<dbReference type="RefSeq" id="WP_168141752.1">
    <property type="nucleotide sequence ID" value="NZ_CP038799.1"/>
</dbReference>
<sequence>MRDAEVIVIGAGMSGLIAARDLHRRGIDVLVLEAADRVGGRAMSATTTLGSRVDLGGQWLGHDHHRLTALAADLGATRFAMHTGTLPGIIDGTRRVSLASPAILCTVLALAGLGVLSRIGTSPRFNAITLDALLRRVPNATARRLLDVITAISWTTDADRVSVHCATEMIGSQGGLLTMLSTANGAQDSLLVEGIGMLTDRMAADLDGRVRTGHRVTAITRDEDGVTVQSTPGPLRAAKAIVTVAPPAPSPITHDPPLPADRVALQQNTFMGSVYKAIAIYDRPFWRDRRGGEFLVLGNPGSAVFDTTAPGGPGHLCVLVGGRAAHTLDGLDAAARRRAILGPLVTHIGAEVLDPVDWHEKSWHRDEYVGGGYLALPNPGTTDGFFPMPSAPVGHIHWAGTETATEHPGYLEGAIESGERAAREVAEALRRDS</sequence>
<evidence type="ECO:0000313" key="7">
    <source>
        <dbReference type="Proteomes" id="UP000501849"/>
    </source>
</evidence>
<feature type="domain" description="Amine oxidase" evidence="5">
    <location>
        <begin position="186"/>
        <end position="425"/>
    </location>
</feature>
<comment type="cofactor">
    <cofactor evidence="1">
        <name>FAD</name>
        <dbReference type="ChEBI" id="CHEBI:57692"/>
    </cofactor>
</comment>
<feature type="binding site" evidence="4">
    <location>
        <position position="402"/>
    </location>
    <ligand>
        <name>FAD</name>
        <dbReference type="ChEBI" id="CHEBI:57692"/>
    </ligand>
</feature>
<reference evidence="6 7" key="1">
    <citation type="submission" date="2019-04" db="EMBL/GenBank/DDBJ databases">
        <title>Draft, Whole-Genome Sequence of the Anthracene-degrading Mycobacterium frederiksbergense LB501T, Isolated from a Polycyclic Aromatic Hydrocarbon (PAH)-Contaminated Soil.</title>
        <authorList>
            <person name="Augelletti F."/>
        </authorList>
    </citation>
    <scope>NUCLEOTIDE SEQUENCE [LARGE SCALE GENOMIC DNA]</scope>
    <source>
        <strain evidence="6 7">LB 501T</strain>
    </source>
</reference>
<gene>
    <name evidence="6" type="ORF">EXE63_09635</name>
</gene>
<dbReference type="Gene3D" id="3.50.50.60">
    <property type="entry name" value="FAD/NAD(P)-binding domain"/>
    <property type="match status" value="1"/>
</dbReference>
<keyword evidence="3" id="KW-0560">Oxidoreductase</keyword>
<dbReference type="Proteomes" id="UP000501849">
    <property type="component" value="Chromosome"/>
</dbReference>
<evidence type="ECO:0000256" key="4">
    <source>
        <dbReference type="PIRSR" id="PIRSR601613-1"/>
    </source>
</evidence>
<dbReference type="GO" id="GO:0016491">
    <property type="term" value="F:oxidoreductase activity"/>
    <property type="evidence" value="ECO:0007669"/>
    <property type="project" value="UniProtKB-KW"/>
</dbReference>
<dbReference type="Pfam" id="PF01593">
    <property type="entry name" value="Amino_oxidase"/>
    <property type="match status" value="2"/>
</dbReference>
<evidence type="ECO:0000313" key="6">
    <source>
        <dbReference type="EMBL" id="QIV81123.1"/>
    </source>
</evidence>
<feature type="binding site" evidence="4">
    <location>
        <position position="216"/>
    </location>
    <ligand>
        <name>FAD</name>
        <dbReference type="ChEBI" id="CHEBI:57692"/>
    </ligand>
</feature>
<accession>A0A6H0S0X5</accession>
<comment type="similarity">
    <text evidence="2">Belongs to the flavin monoamine oxidase family.</text>
</comment>
<dbReference type="InterPro" id="IPR001613">
    <property type="entry name" value="Flavin_amine_oxidase"/>
</dbReference>
<dbReference type="PANTHER" id="PTHR43563:SF1">
    <property type="entry name" value="AMINE OXIDASE [FLAVIN-CONTAINING] B"/>
    <property type="match status" value="1"/>
</dbReference>
<feature type="binding site" evidence="4">
    <location>
        <begin position="33"/>
        <end position="34"/>
    </location>
    <ligand>
        <name>FAD</name>
        <dbReference type="ChEBI" id="CHEBI:57692"/>
    </ligand>
</feature>
<dbReference type="SUPFAM" id="SSF51905">
    <property type="entry name" value="FAD/NAD(P)-binding domain"/>
    <property type="match status" value="1"/>
</dbReference>
<organism evidence="6 7">
    <name type="scientific">Mycolicibacterium frederiksbergense</name>
    <dbReference type="NCBI Taxonomy" id="117567"/>
    <lineage>
        <taxon>Bacteria</taxon>
        <taxon>Bacillati</taxon>
        <taxon>Actinomycetota</taxon>
        <taxon>Actinomycetes</taxon>
        <taxon>Mycobacteriales</taxon>
        <taxon>Mycobacteriaceae</taxon>
        <taxon>Mycolicibacterium</taxon>
    </lineage>
</organism>
<dbReference type="KEGG" id="mfre:EXE63_09635"/>
<evidence type="ECO:0000259" key="5">
    <source>
        <dbReference type="Pfam" id="PF01593"/>
    </source>
</evidence>
<evidence type="ECO:0000256" key="3">
    <source>
        <dbReference type="ARBA" id="ARBA00023002"/>
    </source>
</evidence>
<evidence type="ECO:0000256" key="2">
    <source>
        <dbReference type="ARBA" id="ARBA00005995"/>
    </source>
</evidence>
<dbReference type="PANTHER" id="PTHR43563">
    <property type="entry name" value="AMINE OXIDASE"/>
    <property type="match status" value="1"/>
</dbReference>
<feature type="domain" description="Amine oxidase" evidence="5">
    <location>
        <begin position="13"/>
        <end position="77"/>
    </location>
</feature>
<evidence type="ECO:0000256" key="1">
    <source>
        <dbReference type="ARBA" id="ARBA00001974"/>
    </source>
</evidence>
<dbReference type="InterPro" id="IPR050703">
    <property type="entry name" value="Flavin_MAO"/>
</dbReference>
<dbReference type="InterPro" id="IPR036188">
    <property type="entry name" value="FAD/NAD-bd_sf"/>
</dbReference>
<feature type="binding site" evidence="4">
    <location>
        <position position="14"/>
    </location>
    <ligand>
        <name>FAD</name>
        <dbReference type="ChEBI" id="CHEBI:57692"/>
    </ligand>
</feature>
<protein>
    <submittedName>
        <fullName evidence="6">FAD-dependent oxidoreductase</fullName>
    </submittedName>
</protein>
<keyword evidence="7" id="KW-1185">Reference proteome</keyword>
<dbReference type="InterPro" id="IPR002937">
    <property type="entry name" value="Amino_oxidase"/>
</dbReference>
<dbReference type="SUPFAM" id="SSF54373">
    <property type="entry name" value="FAD-linked reductases, C-terminal domain"/>
    <property type="match status" value="1"/>
</dbReference>
<dbReference type="EMBL" id="CP038799">
    <property type="protein sequence ID" value="QIV81123.1"/>
    <property type="molecule type" value="Genomic_DNA"/>
</dbReference>
<proteinExistence type="inferred from homology"/>
<dbReference type="PRINTS" id="PR00757">
    <property type="entry name" value="AMINEOXDASEF"/>
</dbReference>
<name>A0A6H0S0X5_9MYCO</name>